<dbReference type="FunFam" id="1.10.150.20:FF:000041">
    <property type="entry name" value="DNA-directed RNA polymerase"/>
    <property type="match status" value="1"/>
</dbReference>
<comment type="similarity">
    <text evidence="3 11">Belongs to the phage and mitochondrial RNA polymerase family.</text>
</comment>
<evidence type="ECO:0000256" key="10">
    <source>
        <dbReference type="ARBA" id="ARBA00048552"/>
    </source>
</evidence>
<evidence type="ECO:0000256" key="12">
    <source>
        <dbReference type="SAM" id="Coils"/>
    </source>
</evidence>
<dbReference type="EC" id="2.7.7.6" evidence="11"/>
<keyword evidence="7" id="KW-0809">Transit peptide</keyword>
<evidence type="ECO:0000256" key="4">
    <source>
        <dbReference type="ARBA" id="ARBA00022478"/>
    </source>
</evidence>
<dbReference type="GO" id="GO:0001018">
    <property type="term" value="F:mitochondrial promoter sequence-specific DNA binding"/>
    <property type="evidence" value="ECO:0007669"/>
    <property type="project" value="TreeGrafter"/>
</dbReference>
<evidence type="ECO:0000259" key="14">
    <source>
        <dbReference type="SMART" id="SM01311"/>
    </source>
</evidence>
<dbReference type="OrthoDB" id="276422at2759"/>
<dbReference type="RefSeq" id="XP_033535752.1">
    <property type="nucleotide sequence ID" value="XM_033677427.1"/>
</dbReference>
<dbReference type="InterPro" id="IPR029262">
    <property type="entry name" value="RPOL_N"/>
</dbReference>
<dbReference type="InterPro" id="IPR043502">
    <property type="entry name" value="DNA/RNA_pol_sf"/>
</dbReference>
<comment type="function">
    <text evidence="1 11">DNA-dependent RNA polymerase catalyzes the transcription of DNA into RNA using the four ribonucleoside triphosphates as substrates.</text>
</comment>
<keyword evidence="12" id="KW-0175">Coiled coil</keyword>
<keyword evidence="8" id="KW-0496">Mitochondrion</keyword>
<keyword evidence="4 11" id="KW-0240">DNA-directed RNA polymerase</keyword>
<dbReference type="GO" id="GO:0003899">
    <property type="term" value="F:DNA-directed RNA polymerase activity"/>
    <property type="evidence" value="ECO:0007669"/>
    <property type="project" value="UniProtKB-EC"/>
</dbReference>
<evidence type="ECO:0000256" key="2">
    <source>
        <dbReference type="ARBA" id="ARBA00004173"/>
    </source>
</evidence>
<dbReference type="SMART" id="SM01311">
    <property type="entry name" value="RPOL_N"/>
    <property type="match status" value="1"/>
</dbReference>
<dbReference type="PANTHER" id="PTHR10102:SF0">
    <property type="entry name" value="DNA-DIRECTED RNA POLYMERASE, MITOCHONDRIAL"/>
    <property type="match status" value="1"/>
</dbReference>
<dbReference type="GO" id="GO:0006390">
    <property type="term" value="P:mitochondrial transcription"/>
    <property type="evidence" value="ECO:0007669"/>
    <property type="project" value="TreeGrafter"/>
</dbReference>
<evidence type="ECO:0000256" key="11">
    <source>
        <dbReference type="RuleBase" id="RU003805"/>
    </source>
</evidence>
<dbReference type="Proteomes" id="UP000504638">
    <property type="component" value="Unplaced"/>
</dbReference>
<dbReference type="Gene3D" id="1.10.287.280">
    <property type="match status" value="1"/>
</dbReference>
<evidence type="ECO:0000256" key="5">
    <source>
        <dbReference type="ARBA" id="ARBA00022679"/>
    </source>
</evidence>
<evidence type="ECO:0000256" key="3">
    <source>
        <dbReference type="ARBA" id="ARBA00009493"/>
    </source>
</evidence>
<dbReference type="PROSITE" id="PS00900">
    <property type="entry name" value="RNA_POL_PHAGE_1"/>
    <property type="match status" value="1"/>
</dbReference>
<keyword evidence="5 11" id="KW-0808">Transferase</keyword>
<feature type="compositionally biased region" description="Polar residues" evidence="13">
    <location>
        <begin position="404"/>
        <end position="413"/>
    </location>
</feature>
<keyword evidence="6 11" id="KW-0548">Nucleotidyltransferase</keyword>
<feature type="compositionally biased region" description="Basic residues" evidence="13">
    <location>
        <begin position="381"/>
        <end position="394"/>
    </location>
</feature>
<keyword evidence="16" id="KW-1185">Reference proteome</keyword>
<evidence type="ECO:0000256" key="13">
    <source>
        <dbReference type="SAM" id="MobiDB-lite"/>
    </source>
</evidence>
<keyword evidence="9 11" id="KW-0804">Transcription</keyword>
<evidence type="ECO:0000256" key="7">
    <source>
        <dbReference type="ARBA" id="ARBA00022946"/>
    </source>
</evidence>
<evidence type="ECO:0000256" key="6">
    <source>
        <dbReference type="ARBA" id="ARBA00022695"/>
    </source>
</evidence>
<organism evidence="15">
    <name type="scientific">Eremomyces bilateralis CBS 781.70</name>
    <dbReference type="NCBI Taxonomy" id="1392243"/>
    <lineage>
        <taxon>Eukaryota</taxon>
        <taxon>Fungi</taxon>
        <taxon>Dikarya</taxon>
        <taxon>Ascomycota</taxon>
        <taxon>Pezizomycotina</taxon>
        <taxon>Dothideomycetes</taxon>
        <taxon>Dothideomycetes incertae sedis</taxon>
        <taxon>Eremomycetales</taxon>
        <taxon>Eremomycetaceae</taxon>
        <taxon>Eremomyces</taxon>
    </lineage>
</organism>
<proteinExistence type="inferred from homology"/>
<dbReference type="FunFam" id="1.10.287.280:FF:000001">
    <property type="entry name" value="DNA-directed RNA polymerase"/>
    <property type="match status" value="1"/>
</dbReference>
<evidence type="ECO:0000313" key="16">
    <source>
        <dbReference type="Proteomes" id="UP000504638"/>
    </source>
</evidence>
<protein>
    <recommendedName>
        <fullName evidence="11">DNA-directed RNA polymerase</fullName>
        <ecNumber evidence="11">2.7.7.6</ecNumber>
    </recommendedName>
</protein>
<evidence type="ECO:0000313" key="17">
    <source>
        <dbReference type="RefSeq" id="XP_033535752.1"/>
    </source>
</evidence>
<comment type="subcellular location">
    <subcellularLocation>
        <location evidence="2">Mitochondrion</location>
    </subcellularLocation>
</comment>
<dbReference type="PROSITE" id="PS00489">
    <property type="entry name" value="RNA_POL_PHAGE_2"/>
    <property type="match status" value="1"/>
</dbReference>
<sequence>MVDAFGLDKTDPFEINFHYVHNPFPLRGEPVELVQNMRASLQVGLFDRAEALLQRLGEIFPPSNPQLVEAHNLYIRANVEAIVRNPNGDRIGRLQYWFEREMRRNGIQPNETTLALMCRASITALSGERQVRSLRRYLEIAAEKTRILAQLLDSGEFTHSEWRTLNLLIESHSDISQESSPIARDTPFLEEPTTKPLQIQSVEQRGLGLQTLKKSLVSLEDSDDATMLQKMHGDLSAYYQWKFEQQERLEQDSIDAAVDEWRAEHENMVKMGINPAFQSKSIKAMLWNWYSALLPKVQKEIESVKTKEDKIGTIHLHDTVRYAPYFALLPPEKLCAITIVCTLQELVSEGIAPGVKLGRITLKIAAALQDEAGALWEKRVGKSKKAQRRTKKLAKQAATPKAQEPSNTSAKGTSINVVELDEAKYLMSRQTEWPVGARVMVGGTLLAKLVQVARIDVRQQNLEAPKPEFKPEPALRHDVTYVRGKHIGLIHAHDALRELLAREPPRGLLGARLPMLVEPKPWESPKDGGFLTLPSRLVRDKTGDETQKMYLFASAARGDLDQLFKSLNVLGRTPWRINEDLLTVMAEAWNTGEAIADIPPANPDIPYPPEPSTEEGDVAKAIWLRRRQAIDNEIGGYHSNRCFQNLQLEVARAFLGKSMYFPHNIDFRGRAYPMPPFLNHMGADNARGLLQFGVAKELGEQGLFWLKVQVANLHGFDKASLTERADFTASHIEDIRDSAANPLTGSRWWLKAADPWQCLAACMDLVKAIDSPDPSKYKSSLPVHQDGTCNGLQHYAALGGDSFGAAQVNLEPGERPADVYSGVANLVKAAIKEEVAEGHPMALALDGKITRKVVKQTVMTNVYGVTFVGARDQVQRQLDDIMPDRSESNVSNYQLAAYIAHKIFKALSTMFQGAHDIQDWFGQCAFRISTAVTAEQIDRLAKRGFEKKPKPVSKGSKPPAKLNRASTIKLIKEQFQSSVIWTTPLKLTVVQPYRASDDRQVQSTLQSITIKQPKLNDAVSKRKQLQGFPPNFVHSLDATHMMLTALKCDELGLTFASVHDSFWTHAADVPVMNRVLREAFVAMHSENIIDRLAEELKARHRGSLYLATVKARSAVGKKIKKFRAERYKTMAKKGSWQLDELIEEKKRQDLLNSADEEDQRLGREMVTPASIYEAHAQSTSILEVSLQQEAEEVLEAEVEEEVKALQADANAHTAETKPQAKAKPSFTLISPVWLPLTFPPVPEKGDFDVRRVRDSPYFFS</sequence>
<reference evidence="15 17" key="1">
    <citation type="submission" date="2020-01" db="EMBL/GenBank/DDBJ databases">
        <authorList>
            <consortium name="DOE Joint Genome Institute"/>
            <person name="Haridas S."/>
            <person name="Albert R."/>
            <person name="Binder M."/>
            <person name="Bloem J."/>
            <person name="Labutti K."/>
            <person name="Salamov A."/>
            <person name="Andreopoulos B."/>
            <person name="Baker S.E."/>
            <person name="Barry K."/>
            <person name="Bills G."/>
            <person name="Bluhm B.H."/>
            <person name="Cannon C."/>
            <person name="Castanera R."/>
            <person name="Culley D.E."/>
            <person name="Daum C."/>
            <person name="Ezra D."/>
            <person name="Gonzalez J.B."/>
            <person name="Henrissat B."/>
            <person name="Kuo A."/>
            <person name="Liang C."/>
            <person name="Lipzen A."/>
            <person name="Lutzoni F."/>
            <person name="Magnuson J."/>
            <person name="Mondo S."/>
            <person name="Nolan M."/>
            <person name="Ohm R."/>
            <person name="Pangilinan J."/>
            <person name="Park H.-J."/>
            <person name="Ramirez L."/>
            <person name="Alfaro M."/>
            <person name="Sun H."/>
            <person name="Tritt A."/>
            <person name="Yoshinaga Y."/>
            <person name="Zwiers L.-H."/>
            <person name="Turgeon B.G."/>
            <person name="Goodwin S.B."/>
            <person name="Spatafora J.W."/>
            <person name="Crous P.W."/>
            <person name="Grigoriev I.V."/>
        </authorList>
    </citation>
    <scope>NUCLEOTIDE SEQUENCE</scope>
    <source>
        <strain evidence="15 17">CBS 781.70</strain>
    </source>
</reference>
<comment type="catalytic activity">
    <reaction evidence="10 11">
        <text>RNA(n) + a ribonucleoside 5'-triphosphate = RNA(n+1) + diphosphate</text>
        <dbReference type="Rhea" id="RHEA:21248"/>
        <dbReference type="Rhea" id="RHEA-COMP:14527"/>
        <dbReference type="Rhea" id="RHEA-COMP:17342"/>
        <dbReference type="ChEBI" id="CHEBI:33019"/>
        <dbReference type="ChEBI" id="CHEBI:61557"/>
        <dbReference type="ChEBI" id="CHEBI:140395"/>
        <dbReference type="EC" id="2.7.7.6"/>
    </reaction>
</comment>
<dbReference type="InterPro" id="IPR002092">
    <property type="entry name" value="DNA-dir_Rpol_phage-type"/>
</dbReference>
<evidence type="ECO:0000313" key="15">
    <source>
        <dbReference type="EMBL" id="KAF1814121.1"/>
    </source>
</evidence>
<name>A0A6G1G870_9PEZI</name>
<dbReference type="SUPFAM" id="SSF56672">
    <property type="entry name" value="DNA/RNA polymerases"/>
    <property type="match status" value="1"/>
</dbReference>
<dbReference type="AlphaFoldDB" id="A0A6G1G870"/>
<evidence type="ECO:0000256" key="9">
    <source>
        <dbReference type="ARBA" id="ARBA00023163"/>
    </source>
</evidence>
<dbReference type="Pfam" id="PF00940">
    <property type="entry name" value="RNA_pol"/>
    <property type="match status" value="1"/>
</dbReference>
<evidence type="ECO:0000256" key="1">
    <source>
        <dbReference type="ARBA" id="ARBA00004026"/>
    </source>
</evidence>
<dbReference type="Gene3D" id="1.10.150.20">
    <property type="entry name" value="5' to 3' exonuclease, C-terminal subdomain"/>
    <property type="match status" value="1"/>
</dbReference>
<reference evidence="17" key="2">
    <citation type="submission" date="2020-04" db="EMBL/GenBank/DDBJ databases">
        <authorList>
            <consortium name="NCBI Genome Project"/>
        </authorList>
    </citation>
    <scope>NUCLEOTIDE SEQUENCE</scope>
    <source>
        <strain evidence="17">CBS 781.70</strain>
    </source>
</reference>
<dbReference type="GO" id="GO:0034245">
    <property type="term" value="C:mitochondrial DNA-directed RNA polymerase complex"/>
    <property type="evidence" value="ECO:0007669"/>
    <property type="project" value="TreeGrafter"/>
</dbReference>
<dbReference type="Pfam" id="PF14700">
    <property type="entry name" value="RPOL_N"/>
    <property type="match status" value="1"/>
</dbReference>
<reference evidence="17" key="3">
    <citation type="submission" date="2025-04" db="UniProtKB">
        <authorList>
            <consortium name="RefSeq"/>
        </authorList>
    </citation>
    <scope>IDENTIFICATION</scope>
    <source>
        <strain evidence="17">CBS 781.70</strain>
    </source>
</reference>
<feature type="coiled-coil region" evidence="12">
    <location>
        <begin position="1188"/>
        <end position="1215"/>
    </location>
</feature>
<dbReference type="GeneID" id="54417997"/>
<feature type="region of interest" description="Disordered" evidence="13">
    <location>
        <begin position="380"/>
        <end position="413"/>
    </location>
</feature>
<dbReference type="PANTHER" id="PTHR10102">
    <property type="entry name" value="DNA-DIRECTED RNA POLYMERASE, MITOCHONDRIAL"/>
    <property type="match status" value="1"/>
</dbReference>
<gene>
    <name evidence="15 17" type="ORF">P152DRAFT_431771</name>
</gene>
<dbReference type="InterPro" id="IPR046950">
    <property type="entry name" value="DNA-dir_Rpol_C_phage-type"/>
</dbReference>
<dbReference type="Gene3D" id="1.10.1320.10">
    <property type="entry name" value="DNA-directed RNA polymerase, N-terminal domain"/>
    <property type="match status" value="1"/>
</dbReference>
<evidence type="ECO:0000256" key="8">
    <source>
        <dbReference type="ARBA" id="ARBA00023128"/>
    </source>
</evidence>
<dbReference type="EMBL" id="ML975153">
    <property type="protein sequence ID" value="KAF1814121.1"/>
    <property type="molecule type" value="Genomic_DNA"/>
</dbReference>
<feature type="domain" description="DNA-directed RNA polymerase N-terminal" evidence="14">
    <location>
        <begin position="244"/>
        <end position="572"/>
    </location>
</feature>
<accession>A0A6G1G870</accession>
<dbReference type="InterPro" id="IPR037159">
    <property type="entry name" value="RNA_POL_N_sf"/>
</dbReference>